<protein>
    <submittedName>
        <fullName evidence="1">Uncharacterized protein</fullName>
    </submittedName>
</protein>
<organism evidence="1 2">
    <name type="scientific">Synaphobranchus kaupii</name>
    <name type="common">Kaup's arrowtooth eel</name>
    <dbReference type="NCBI Taxonomy" id="118154"/>
    <lineage>
        <taxon>Eukaryota</taxon>
        <taxon>Metazoa</taxon>
        <taxon>Chordata</taxon>
        <taxon>Craniata</taxon>
        <taxon>Vertebrata</taxon>
        <taxon>Euteleostomi</taxon>
        <taxon>Actinopterygii</taxon>
        <taxon>Neopterygii</taxon>
        <taxon>Teleostei</taxon>
        <taxon>Anguilliformes</taxon>
        <taxon>Synaphobranchidae</taxon>
        <taxon>Synaphobranchus</taxon>
    </lineage>
</organism>
<name>A0A9Q1IQR9_SYNKA</name>
<comment type="caution">
    <text evidence="1">The sequence shown here is derived from an EMBL/GenBank/DDBJ whole genome shotgun (WGS) entry which is preliminary data.</text>
</comment>
<gene>
    <name evidence="1" type="ORF">SKAU_G00274910</name>
</gene>
<keyword evidence="2" id="KW-1185">Reference proteome</keyword>
<sequence>MELLIAEAHDLDLGPWRLFPPVRGSPAASALAPARGPCACSRPFLTLVARTCSELRTGLVPVQPPPGSIQAVPFPVCLRSAWLMPRHSPPVWFLACPAPASLTRPSS</sequence>
<evidence type="ECO:0000313" key="1">
    <source>
        <dbReference type="EMBL" id="KAJ8348902.1"/>
    </source>
</evidence>
<dbReference type="AlphaFoldDB" id="A0A9Q1IQR9"/>
<evidence type="ECO:0000313" key="2">
    <source>
        <dbReference type="Proteomes" id="UP001152622"/>
    </source>
</evidence>
<proteinExistence type="predicted"/>
<reference evidence="1" key="1">
    <citation type="journal article" date="2023" name="Science">
        <title>Genome structures resolve the early diversification of teleost fishes.</title>
        <authorList>
            <person name="Parey E."/>
            <person name="Louis A."/>
            <person name="Montfort J."/>
            <person name="Bouchez O."/>
            <person name="Roques C."/>
            <person name="Iampietro C."/>
            <person name="Lluch J."/>
            <person name="Castinel A."/>
            <person name="Donnadieu C."/>
            <person name="Desvignes T."/>
            <person name="Floi Bucao C."/>
            <person name="Jouanno E."/>
            <person name="Wen M."/>
            <person name="Mejri S."/>
            <person name="Dirks R."/>
            <person name="Jansen H."/>
            <person name="Henkel C."/>
            <person name="Chen W.J."/>
            <person name="Zahm M."/>
            <person name="Cabau C."/>
            <person name="Klopp C."/>
            <person name="Thompson A.W."/>
            <person name="Robinson-Rechavi M."/>
            <person name="Braasch I."/>
            <person name="Lecointre G."/>
            <person name="Bobe J."/>
            <person name="Postlethwait J.H."/>
            <person name="Berthelot C."/>
            <person name="Roest Crollius H."/>
            <person name="Guiguen Y."/>
        </authorList>
    </citation>
    <scope>NUCLEOTIDE SEQUENCE</scope>
    <source>
        <strain evidence="1">WJC10195</strain>
    </source>
</reference>
<dbReference type="Proteomes" id="UP001152622">
    <property type="component" value="Chromosome 10"/>
</dbReference>
<accession>A0A9Q1IQR9</accession>
<dbReference type="EMBL" id="JAINUF010000010">
    <property type="protein sequence ID" value="KAJ8348902.1"/>
    <property type="molecule type" value="Genomic_DNA"/>
</dbReference>